<dbReference type="Proteomes" id="UP000011910">
    <property type="component" value="Unassembled WGS sequence"/>
</dbReference>
<gene>
    <name evidence="7" type="primary">rsmI_1</name>
    <name evidence="7" type="ORF">ADICEAN_01097</name>
</gene>
<dbReference type="PATRIC" id="fig|1279009.4.peg.1113"/>
<dbReference type="OrthoDB" id="7061662at2"/>
<name>M7NZK0_9BACT</name>
<dbReference type="PIRSF" id="PIRSF005917">
    <property type="entry name" value="MTase_YraL"/>
    <property type="match status" value="1"/>
</dbReference>
<dbReference type="PANTHER" id="PTHR46111:SF2">
    <property type="entry name" value="SAM-DEPENDENT METHYLTRANSFERASE"/>
    <property type="match status" value="1"/>
</dbReference>
<evidence type="ECO:0000256" key="1">
    <source>
        <dbReference type="ARBA" id="ARBA00022490"/>
    </source>
</evidence>
<accession>M7NZK0</accession>
<dbReference type="EC" id="2.1.1.198" evidence="7"/>
<dbReference type="STRING" id="1279009.ADICEAN_01097"/>
<dbReference type="InterPro" id="IPR008189">
    <property type="entry name" value="rRNA_ssu_MeTfrase_I"/>
</dbReference>
<keyword evidence="3 7" id="KW-0489">Methyltransferase</keyword>
<keyword evidence="1" id="KW-0963">Cytoplasm</keyword>
<dbReference type="GO" id="GO:0008168">
    <property type="term" value="F:methyltransferase activity"/>
    <property type="evidence" value="ECO:0007669"/>
    <property type="project" value="UniProtKB-KW"/>
</dbReference>
<dbReference type="eggNOG" id="COG0313">
    <property type="taxonomic scope" value="Bacteria"/>
</dbReference>
<dbReference type="AlphaFoldDB" id="M7NZK0"/>
<dbReference type="InterPro" id="IPR035996">
    <property type="entry name" value="4pyrrol_Methylase_sf"/>
</dbReference>
<keyword evidence="8" id="KW-1185">Reference proteome</keyword>
<dbReference type="PANTHER" id="PTHR46111">
    <property type="entry name" value="RIBOSOMAL RNA SMALL SUBUNIT METHYLTRANSFERASE I"/>
    <property type="match status" value="1"/>
</dbReference>
<evidence type="ECO:0000256" key="4">
    <source>
        <dbReference type="ARBA" id="ARBA00022679"/>
    </source>
</evidence>
<evidence type="ECO:0000313" key="7">
    <source>
        <dbReference type="EMBL" id="EMR03759.1"/>
    </source>
</evidence>
<proteinExistence type="predicted"/>
<feature type="domain" description="Tetrapyrrole methylase" evidence="6">
    <location>
        <begin position="29"/>
        <end position="214"/>
    </location>
</feature>
<evidence type="ECO:0000256" key="5">
    <source>
        <dbReference type="ARBA" id="ARBA00022691"/>
    </source>
</evidence>
<organism evidence="7 8">
    <name type="scientific">Cesiribacter andamanensis AMV16</name>
    <dbReference type="NCBI Taxonomy" id="1279009"/>
    <lineage>
        <taxon>Bacteria</taxon>
        <taxon>Pseudomonadati</taxon>
        <taxon>Bacteroidota</taxon>
        <taxon>Cytophagia</taxon>
        <taxon>Cytophagales</taxon>
        <taxon>Cesiribacteraceae</taxon>
        <taxon>Cesiribacter</taxon>
    </lineage>
</organism>
<dbReference type="SUPFAM" id="SSF53790">
    <property type="entry name" value="Tetrapyrrole methylase"/>
    <property type="match status" value="1"/>
</dbReference>
<dbReference type="Pfam" id="PF00590">
    <property type="entry name" value="TP_methylase"/>
    <property type="match status" value="1"/>
</dbReference>
<dbReference type="GO" id="GO:0032259">
    <property type="term" value="P:methylation"/>
    <property type="evidence" value="ECO:0007669"/>
    <property type="project" value="UniProtKB-KW"/>
</dbReference>
<dbReference type="RefSeq" id="WP_009194497.1">
    <property type="nucleotide sequence ID" value="NZ_AODQ01000018.1"/>
</dbReference>
<keyword evidence="2" id="KW-0698">rRNA processing</keyword>
<keyword evidence="5" id="KW-0949">S-adenosyl-L-methionine</keyword>
<dbReference type="Gene3D" id="3.30.950.10">
    <property type="entry name" value="Methyltransferase, Cobalt-precorrin-4 Transmethylase, Domain 2"/>
    <property type="match status" value="1"/>
</dbReference>
<dbReference type="InterPro" id="IPR000878">
    <property type="entry name" value="4pyrrol_Mease"/>
</dbReference>
<evidence type="ECO:0000256" key="3">
    <source>
        <dbReference type="ARBA" id="ARBA00022603"/>
    </source>
</evidence>
<comment type="caution">
    <text evidence="7">The sequence shown here is derived from an EMBL/GenBank/DDBJ whole genome shotgun (WGS) entry which is preliminary data.</text>
</comment>
<evidence type="ECO:0000256" key="2">
    <source>
        <dbReference type="ARBA" id="ARBA00022552"/>
    </source>
</evidence>
<dbReference type="InterPro" id="IPR014777">
    <property type="entry name" value="4pyrrole_Mease_sub1"/>
</dbReference>
<evidence type="ECO:0000313" key="8">
    <source>
        <dbReference type="Proteomes" id="UP000011910"/>
    </source>
</evidence>
<dbReference type="Gene3D" id="3.40.1010.10">
    <property type="entry name" value="Cobalt-precorrin-4 Transmethylase, Domain 1"/>
    <property type="match status" value="1"/>
</dbReference>
<protein>
    <submittedName>
        <fullName evidence="7">Ribosomal RNA small subunit methyltransferase I</fullName>
        <ecNumber evidence="7">2.1.1.198</ecNumber>
    </submittedName>
</protein>
<dbReference type="CDD" id="cd11649">
    <property type="entry name" value="RsmI_like"/>
    <property type="match status" value="1"/>
</dbReference>
<dbReference type="EMBL" id="AODQ01000018">
    <property type="protein sequence ID" value="EMR03759.1"/>
    <property type="molecule type" value="Genomic_DNA"/>
</dbReference>
<dbReference type="GO" id="GO:0006364">
    <property type="term" value="P:rRNA processing"/>
    <property type="evidence" value="ECO:0007669"/>
    <property type="project" value="UniProtKB-KW"/>
</dbReference>
<keyword evidence="4 7" id="KW-0808">Transferase</keyword>
<dbReference type="InterPro" id="IPR014776">
    <property type="entry name" value="4pyrrole_Mease_sub2"/>
</dbReference>
<sequence length="247" mass="27094">MQTPKKGKLFLLPTPLADDTAAAVLPAQAMELFKSLRHYLCEEARTSRRFLSSLRLGLTIEELSIEELNKDTPDHQVPHLLQPLLDGHDMGILSEAGCPGVADPGARAVAQAHEKGIQVVPVVGPSSILLALMASGLDGQNFAFRGYLPVRNPERSHAIKSLEKGVRSGQTQLFMETPYRNNPLLKDLMAHCQPETMLCVAANLTGADEFIQTRSIKQWKQQLPDLHKQPAIFILGNTPSYKKSGNS</sequence>
<reference evidence="7 8" key="1">
    <citation type="journal article" date="2013" name="Genome Announc.">
        <title>Draft Genome Sequence of Cesiribacter andamanensis Strain AMV16T, Isolated from a Soil Sample from a Mud Volcano in the Andaman Islands, India.</title>
        <authorList>
            <person name="Shivaji S."/>
            <person name="Ara S."/>
            <person name="Begum Z."/>
            <person name="Srinivas T.N."/>
            <person name="Singh A."/>
            <person name="Kumar Pinnaka A."/>
        </authorList>
    </citation>
    <scope>NUCLEOTIDE SEQUENCE [LARGE SCALE GENOMIC DNA]</scope>
    <source>
        <strain evidence="7 8">AMV16</strain>
    </source>
</reference>
<evidence type="ECO:0000259" key="6">
    <source>
        <dbReference type="Pfam" id="PF00590"/>
    </source>
</evidence>